<gene>
    <name evidence="1" type="ORF">AAHA92_17186</name>
</gene>
<sequence length="143" mass="16419">MPPHCCGFEETVHQIYQPSNSRRCLVLVLGASQPAKSAAFGWNHRSSLPPAQVRAVLSPFPPRSKYIYGGRPWLLRVCETMQWLSVSFGRWEGAELLWLIPGQRAELGRPRLGQAKKRPDHFYTLYCLDLRLRDSCVENFVTY</sequence>
<organism evidence="1 2">
    <name type="scientific">Salvia divinorum</name>
    <name type="common">Maria pastora</name>
    <name type="synonym">Diviner's sage</name>
    <dbReference type="NCBI Taxonomy" id="28513"/>
    <lineage>
        <taxon>Eukaryota</taxon>
        <taxon>Viridiplantae</taxon>
        <taxon>Streptophyta</taxon>
        <taxon>Embryophyta</taxon>
        <taxon>Tracheophyta</taxon>
        <taxon>Spermatophyta</taxon>
        <taxon>Magnoliopsida</taxon>
        <taxon>eudicotyledons</taxon>
        <taxon>Gunneridae</taxon>
        <taxon>Pentapetalae</taxon>
        <taxon>asterids</taxon>
        <taxon>lamiids</taxon>
        <taxon>Lamiales</taxon>
        <taxon>Lamiaceae</taxon>
        <taxon>Nepetoideae</taxon>
        <taxon>Mentheae</taxon>
        <taxon>Salviinae</taxon>
        <taxon>Salvia</taxon>
        <taxon>Salvia subgen. Calosphace</taxon>
    </lineage>
</organism>
<reference evidence="1 2" key="1">
    <citation type="submission" date="2024-06" db="EMBL/GenBank/DDBJ databases">
        <title>A chromosome level genome sequence of Diviner's sage (Salvia divinorum).</title>
        <authorList>
            <person name="Ford S.A."/>
            <person name="Ro D.-K."/>
            <person name="Ness R.W."/>
            <person name="Phillips M.A."/>
        </authorList>
    </citation>
    <scope>NUCLEOTIDE SEQUENCE [LARGE SCALE GENOMIC DNA]</scope>
    <source>
        <strain evidence="1">SAF-2024a</strain>
        <tissue evidence="1">Leaf</tissue>
    </source>
</reference>
<name>A0ABD1GXZ2_SALDI</name>
<evidence type="ECO:0000313" key="2">
    <source>
        <dbReference type="Proteomes" id="UP001567538"/>
    </source>
</evidence>
<evidence type="ECO:0000313" key="1">
    <source>
        <dbReference type="EMBL" id="KAL1549031.1"/>
    </source>
</evidence>
<proteinExistence type="predicted"/>
<dbReference type="Proteomes" id="UP001567538">
    <property type="component" value="Unassembled WGS sequence"/>
</dbReference>
<dbReference type="EMBL" id="JBEAFC010000007">
    <property type="protein sequence ID" value="KAL1549031.1"/>
    <property type="molecule type" value="Genomic_DNA"/>
</dbReference>
<dbReference type="AlphaFoldDB" id="A0ABD1GXZ2"/>
<accession>A0ABD1GXZ2</accession>
<comment type="caution">
    <text evidence="1">The sequence shown here is derived from an EMBL/GenBank/DDBJ whole genome shotgun (WGS) entry which is preliminary data.</text>
</comment>
<keyword evidence="2" id="KW-1185">Reference proteome</keyword>
<protein>
    <submittedName>
        <fullName evidence="1">Uncharacterized protein</fullName>
    </submittedName>
</protein>